<dbReference type="PANTHER" id="PTHR43302:SF5">
    <property type="entry name" value="TRANSPORTER ARSB-RELATED"/>
    <property type="match status" value="1"/>
</dbReference>
<feature type="domain" description="Citrate transporter-like" evidence="9">
    <location>
        <begin position="36"/>
        <end position="370"/>
    </location>
</feature>
<comment type="caution">
    <text evidence="10">The sequence shown here is derived from an EMBL/GenBank/DDBJ whole genome shotgun (WGS) entry which is preliminary data.</text>
</comment>
<feature type="transmembrane region" description="Helical" evidence="8">
    <location>
        <begin position="305"/>
        <end position="323"/>
    </location>
</feature>
<comment type="similarity">
    <text evidence="2">Belongs to the CitM (TC 2.A.11) transporter family.</text>
</comment>
<sequence length="456" mass="49620">MNSLSMAPILVFAATIFLVFKHPIVRVPFTRRHLHIDYGLAPLLGIAVLAAVGSINLDTISRGILGSDMVTPYAIIILIITLSYICVSLDYTGLFEYVSLKFVRAAGGSGKKLFVYFFLLSSLLTLVTDNDIVILTMTPIIFYYSQRAKVNPVPYLIAQFFAANILSMTLYIGNPANIIAADSIGISFLDFSKWMLLPSVVAMIVCLAMLVLVFWGMLPGRTEVPDVDPSLAIKNKAGALFGTVLFIVTIVLMSFPTSFLGMPLWVLTSIAAGVMVVFDIVYYHYCEPKTKEHRSGITVIASRMPWKTIPFVLGLFIIVEDLVSKGWTDFFASQLSLLAGNLFATVVGITFLSAFAANLMNNHPMTIFFVRTFQSSSFNVSAVARMGSTLAVIAGANFGANLTLVGALAGIMWAGILAEKGVQISFSQFSKYGFLVMPLVILAAGLTLALELMLWV</sequence>
<evidence type="ECO:0000256" key="6">
    <source>
        <dbReference type="ARBA" id="ARBA00022989"/>
    </source>
</evidence>
<dbReference type="GO" id="GO:0005886">
    <property type="term" value="C:plasma membrane"/>
    <property type="evidence" value="ECO:0007669"/>
    <property type="project" value="UniProtKB-SubCell"/>
</dbReference>
<name>A0A147JXT1_HADYE</name>
<feature type="transmembrane region" description="Helical" evidence="8">
    <location>
        <begin position="237"/>
        <end position="255"/>
    </location>
</feature>
<dbReference type="PRINTS" id="PR00758">
    <property type="entry name" value="ARSENICPUMP"/>
</dbReference>
<evidence type="ECO:0000259" key="9">
    <source>
        <dbReference type="Pfam" id="PF03600"/>
    </source>
</evidence>
<feature type="transmembrane region" description="Helical" evidence="8">
    <location>
        <begin position="156"/>
        <end position="173"/>
    </location>
</feature>
<keyword evidence="6 8" id="KW-1133">Transmembrane helix</keyword>
<feature type="transmembrane region" description="Helical" evidence="8">
    <location>
        <begin position="335"/>
        <end position="356"/>
    </location>
</feature>
<dbReference type="InterPro" id="IPR004680">
    <property type="entry name" value="Cit_transptr-like_dom"/>
</dbReference>
<dbReference type="PANTHER" id="PTHR43302">
    <property type="entry name" value="TRANSPORTER ARSB-RELATED"/>
    <property type="match status" value="1"/>
</dbReference>
<feature type="transmembrane region" description="Helical" evidence="8">
    <location>
        <begin position="194"/>
        <end position="217"/>
    </location>
</feature>
<dbReference type="Pfam" id="PF03600">
    <property type="entry name" value="CitMHS"/>
    <property type="match status" value="1"/>
</dbReference>
<evidence type="ECO:0000256" key="5">
    <source>
        <dbReference type="ARBA" id="ARBA00022692"/>
    </source>
</evidence>
<evidence type="ECO:0000256" key="1">
    <source>
        <dbReference type="ARBA" id="ARBA00004651"/>
    </source>
</evidence>
<evidence type="ECO:0000256" key="3">
    <source>
        <dbReference type="ARBA" id="ARBA00022448"/>
    </source>
</evidence>
<feature type="transmembrane region" description="Helical" evidence="8">
    <location>
        <begin position="6"/>
        <end position="24"/>
    </location>
</feature>
<reference evidence="10 11" key="1">
    <citation type="journal article" date="2016" name="Nat. Microbiol.">
        <title>Genomic inference of the metabolism of cosmopolitan subsurface Archaea, Hadesarchaea.</title>
        <authorList>
            <person name="Baker B.J."/>
            <person name="Saw J.H."/>
            <person name="Lind A.E."/>
            <person name="Lazar C.S."/>
            <person name="Hinrichs K.-U."/>
            <person name="Teske A.P."/>
            <person name="Ettema T.J."/>
        </authorList>
    </citation>
    <scope>NUCLEOTIDE SEQUENCE [LARGE SCALE GENOMIC DNA]</scope>
</reference>
<keyword evidence="4" id="KW-1003">Cell membrane</keyword>
<keyword evidence="3" id="KW-0813">Transport</keyword>
<evidence type="ECO:0000256" key="4">
    <source>
        <dbReference type="ARBA" id="ARBA00022475"/>
    </source>
</evidence>
<protein>
    <recommendedName>
        <fullName evidence="9">Citrate transporter-like domain-containing protein</fullName>
    </recommendedName>
</protein>
<comment type="subcellular location">
    <subcellularLocation>
        <location evidence="1">Cell membrane</location>
        <topology evidence="1">Multi-pass membrane protein</topology>
    </subcellularLocation>
</comment>
<feature type="transmembrane region" description="Helical" evidence="8">
    <location>
        <begin position="113"/>
        <end position="144"/>
    </location>
</feature>
<feature type="transmembrane region" description="Helical" evidence="8">
    <location>
        <begin position="69"/>
        <end position="92"/>
    </location>
</feature>
<dbReference type="GO" id="GO:0015105">
    <property type="term" value="F:arsenite transmembrane transporter activity"/>
    <property type="evidence" value="ECO:0007669"/>
    <property type="project" value="InterPro"/>
</dbReference>
<dbReference type="AlphaFoldDB" id="A0A147JXT1"/>
<gene>
    <name evidence="10" type="ORF">APZ16_02580</name>
</gene>
<dbReference type="EMBL" id="LQMQ01000022">
    <property type="protein sequence ID" value="KUO41404.1"/>
    <property type="molecule type" value="Genomic_DNA"/>
</dbReference>
<evidence type="ECO:0000256" key="8">
    <source>
        <dbReference type="SAM" id="Phobius"/>
    </source>
</evidence>
<dbReference type="InterPro" id="IPR000802">
    <property type="entry name" value="Arsenical_pump_ArsB"/>
</dbReference>
<dbReference type="STRING" id="1776334.APZ16_02580"/>
<feature type="transmembrane region" description="Helical" evidence="8">
    <location>
        <begin position="36"/>
        <end position="57"/>
    </location>
</feature>
<proteinExistence type="inferred from homology"/>
<organism evidence="10 11">
    <name type="scientific">Hadarchaeum yellowstonense</name>
    <dbReference type="NCBI Taxonomy" id="1776334"/>
    <lineage>
        <taxon>Archaea</taxon>
        <taxon>Methanobacteriati</taxon>
        <taxon>Candidatus Hadarchaeota</taxon>
        <taxon>Candidatus Hadarchaeia</taxon>
        <taxon>Candidatus Hadarchaeales</taxon>
        <taxon>Candidatus Hadarchaeaceae</taxon>
        <taxon>Candidatus Hadarchaeum</taxon>
    </lineage>
</organism>
<evidence type="ECO:0000256" key="7">
    <source>
        <dbReference type="ARBA" id="ARBA00023136"/>
    </source>
</evidence>
<keyword evidence="5 8" id="KW-0812">Transmembrane</keyword>
<feature type="transmembrane region" description="Helical" evidence="8">
    <location>
        <begin position="390"/>
        <end position="413"/>
    </location>
</feature>
<evidence type="ECO:0000256" key="2">
    <source>
        <dbReference type="ARBA" id="ARBA00009843"/>
    </source>
</evidence>
<evidence type="ECO:0000313" key="10">
    <source>
        <dbReference type="EMBL" id="KUO41404.1"/>
    </source>
</evidence>
<feature type="transmembrane region" description="Helical" evidence="8">
    <location>
        <begin position="262"/>
        <end position="285"/>
    </location>
</feature>
<evidence type="ECO:0000313" key="11">
    <source>
        <dbReference type="Proteomes" id="UP000074294"/>
    </source>
</evidence>
<feature type="transmembrane region" description="Helical" evidence="8">
    <location>
        <begin position="434"/>
        <end position="455"/>
    </location>
</feature>
<keyword evidence="7 8" id="KW-0472">Membrane</keyword>
<dbReference type="Proteomes" id="UP000074294">
    <property type="component" value="Unassembled WGS sequence"/>
</dbReference>
<accession>A0A147JXT1</accession>